<evidence type="ECO:0000313" key="4">
    <source>
        <dbReference type="Proteomes" id="UP000002748"/>
    </source>
</evidence>
<evidence type="ECO:0000259" key="2">
    <source>
        <dbReference type="Pfam" id="PF00134"/>
    </source>
</evidence>
<dbReference type="Proteomes" id="UP000002748">
    <property type="component" value="Unassembled WGS sequence"/>
</dbReference>
<dbReference type="GO" id="GO:0000307">
    <property type="term" value="C:cyclin-dependent protein kinase holoenzyme complex"/>
    <property type="evidence" value="ECO:0007669"/>
    <property type="project" value="TreeGrafter"/>
</dbReference>
<dbReference type="Gene3D" id="1.10.472.10">
    <property type="entry name" value="Cyclin-like"/>
    <property type="match status" value="1"/>
</dbReference>
<dbReference type="InterPro" id="IPR036915">
    <property type="entry name" value="Cyclin-like_sf"/>
</dbReference>
<dbReference type="OrthoDB" id="10250320at2759"/>
<dbReference type="GO" id="GO:0005634">
    <property type="term" value="C:nucleus"/>
    <property type="evidence" value="ECO:0007669"/>
    <property type="project" value="TreeGrafter"/>
</dbReference>
<dbReference type="VEuPathDB" id="FungiDB:A1Q1_01748"/>
<dbReference type="Pfam" id="PF00134">
    <property type="entry name" value="Cyclin_N"/>
    <property type="match status" value="1"/>
</dbReference>
<dbReference type="HOGENOM" id="CLU_018149_1_0_1"/>
<dbReference type="GO" id="GO:0016538">
    <property type="term" value="F:cyclin-dependent protein serine/threonine kinase regulator activity"/>
    <property type="evidence" value="ECO:0007669"/>
    <property type="project" value="TreeGrafter"/>
</dbReference>
<comment type="caution">
    <text evidence="3">The sequence shown here is derived from an EMBL/GenBank/DDBJ whole genome shotgun (WGS) entry which is preliminary data.</text>
</comment>
<evidence type="ECO:0000313" key="3">
    <source>
        <dbReference type="EMBL" id="EJT49099.1"/>
    </source>
</evidence>
<dbReference type="GO" id="GO:0019901">
    <property type="term" value="F:protein kinase binding"/>
    <property type="evidence" value="ECO:0007669"/>
    <property type="project" value="InterPro"/>
</dbReference>
<reference evidence="3 4" key="1">
    <citation type="journal article" date="2012" name="Eukaryot. Cell">
        <title>Draft genome sequence of CBS 2479, the standard type strain of Trichosporon asahii.</title>
        <authorList>
            <person name="Yang R.Y."/>
            <person name="Li H.T."/>
            <person name="Zhu H."/>
            <person name="Zhou G.P."/>
            <person name="Wang M."/>
            <person name="Wang L."/>
        </authorList>
    </citation>
    <scope>NUCLEOTIDE SEQUENCE [LARGE SCALE GENOMIC DNA]</scope>
    <source>
        <strain evidence="4">ATCC 90039 / CBS 2479 / JCM 2466 / KCTC 7840 / NCYC 2677 / UAMH 7654</strain>
    </source>
</reference>
<dbReference type="AlphaFoldDB" id="J6EWV9"/>
<sequence length="322" mass="34811">MLLATPTFASASSSASASSVFPTGTPVFTPISPEFEERIHPASLDACGQHDPALLELIRSDVSRDLISFISRTTTSVIGSSTTISAKDEAQAAGIPSLTTFIGVVCEQSNVQVSTLLATIVYLERLRSRLPRFAKGLPCTRHRVFLATLICAAKYLNDSSPKNKHWCRYAQMFSQPEVNLMEKQLLFLLDYDLAVSESEICHYARPFLEQYTFEPEIPRPALATPPSTPPDLPLPVTPRLPSGETCYYADDAPSLDRSDSTSSIGSDGPVTPASSACSPVHRIAVADAHTHAALSPAAVPTTKDARQYVRRLFSRRASSAAV</sequence>
<dbReference type="InterPro" id="IPR013922">
    <property type="entry name" value="Cyclin_PHO80-like"/>
</dbReference>
<dbReference type="PANTHER" id="PTHR15615">
    <property type="match status" value="1"/>
</dbReference>
<organism evidence="3 4">
    <name type="scientific">Trichosporon asahii var. asahii (strain ATCC 90039 / CBS 2479 / JCM 2466 / KCTC 7840 / NBRC 103889/ NCYC 2677 / UAMH 7654)</name>
    <name type="common">Yeast</name>
    <dbReference type="NCBI Taxonomy" id="1186058"/>
    <lineage>
        <taxon>Eukaryota</taxon>
        <taxon>Fungi</taxon>
        <taxon>Dikarya</taxon>
        <taxon>Basidiomycota</taxon>
        <taxon>Agaricomycotina</taxon>
        <taxon>Tremellomycetes</taxon>
        <taxon>Trichosporonales</taxon>
        <taxon>Trichosporonaceae</taxon>
        <taxon>Trichosporon</taxon>
    </lineage>
</organism>
<feature type="region of interest" description="Disordered" evidence="1">
    <location>
        <begin position="251"/>
        <end position="275"/>
    </location>
</feature>
<dbReference type="CDD" id="cd20557">
    <property type="entry name" value="CYCLIN_ScPCL1-like"/>
    <property type="match status" value="1"/>
</dbReference>
<dbReference type="SUPFAM" id="SSF47954">
    <property type="entry name" value="Cyclin-like"/>
    <property type="match status" value="1"/>
</dbReference>
<dbReference type="PANTHER" id="PTHR15615:SF10">
    <property type="entry name" value="PHO85 CYCLIN-2-RELATED"/>
    <property type="match status" value="1"/>
</dbReference>
<protein>
    <submittedName>
        <fullName evidence="3">G1/s-specific cyclin pcl1 (Cyclin hcs26)</fullName>
    </submittedName>
</protein>
<gene>
    <name evidence="3" type="ORF">A1Q1_01748</name>
</gene>
<dbReference type="InterPro" id="IPR006671">
    <property type="entry name" value="Cyclin_N"/>
</dbReference>
<dbReference type="KEGG" id="tasa:A1Q1_01748"/>
<dbReference type="RefSeq" id="XP_014180262.1">
    <property type="nucleotide sequence ID" value="XM_014324787.1"/>
</dbReference>
<name>J6EWV9_TRIAS</name>
<dbReference type="EMBL" id="ALBS01000178">
    <property type="protein sequence ID" value="EJT49099.1"/>
    <property type="molecule type" value="Genomic_DNA"/>
</dbReference>
<accession>J6EWV9</accession>
<proteinExistence type="predicted"/>
<dbReference type="GeneID" id="25985262"/>
<feature type="domain" description="Cyclin N-terminal" evidence="2">
    <location>
        <begin position="73"/>
        <end position="193"/>
    </location>
</feature>
<evidence type="ECO:0000256" key="1">
    <source>
        <dbReference type="SAM" id="MobiDB-lite"/>
    </source>
</evidence>